<comment type="caution">
    <text evidence="1">The sequence shown here is derived from an EMBL/GenBank/DDBJ whole genome shotgun (WGS) entry which is preliminary data.</text>
</comment>
<proteinExistence type="predicted"/>
<protein>
    <submittedName>
        <fullName evidence="1">Uncharacterized protein</fullName>
    </submittedName>
</protein>
<dbReference type="AlphaFoldDB" id="A0A2S4PYB9"/>
<dbReference type="Proteomes" id="UP000237438">
    <property type="component" value="Unassembled WGS sequence"/>
</dbReference>
<evidence type="ECO:0000313" key="2">
    <source>
        <dbReference type="Proteomes" id="UP000237438"/>
    </source>
</evidence>
<organism evidence="1 2">
    <name type="scientific">Erysiphe pulchra</name>
    <dbReference type="NCBI Taxonomy" id="225359"/>
    <lineage>
        <taxon>Eukaryota</taxon>
        <taxon>Fungi</taxon>
        <taxon>Dikarya</taxon>
        <taxon>Ascomycota</taxon>
        <taxon>Pezizomycotina</taxon>
        <taxon>Leotiomycetes</taxon>
        <taxon>Erysiphales</taxon>
        <taxon>Erysiphaceae</taxon>
        <taxon>Erysiphe</taxon>
    </lineage>
</organism>
<reference evidence="1 2" key="1">
    <citation type="submission" date="2017-10" db="EMBL/GenBank/DDBJ databases">
        <title>Development of genomic resources for the powdery mildew, Erysiphe pulchra.</title>
        <authorList>
            <person name="Wadl P.A."/>
            <person name="Mack B.M."/>
            <person name="Moore G."/>
            <person name="Beltz S.B."/>
        </authorList>
    </citation>
    <scope>NUCLEOTIDE SEQUENCE [LARGE SCALE GENOMIC DNA]</scope>
    <source>
        <strain evidence="1">Cflorida</strain>
    </source>
</reference>
<keyword evidence="2" id="KW-1185">Reference proteome</keyword>
<gene>
    <name evidence="1" type="ORF">EPUL_002887</name>
</gene>
<dbReference type="EMBL" id="PEDP01000205">
    <property type="protein sequence ID" value="POS87024.1"/>
    <property type="molecule type" value="Genomic_DNA"/>
</dbReference>
<feature type="non-terminal residue" evidence="1">
    <location>
        <position position="165"/>
    </location>
</feature>
<accession>A0A2S4PYB9</accession>
<evidence type="ECO:0000313" key="1">
    <source>
        <dbReference type="EMBL" id="POS87024.1"/>
    </source>
</evidence>
<name>A0A2S4PYB9_9PEZI</name>
<sequence length="165" mass="19198">MAMNVAMSLYPTAQPLNLQELLANTWVRIFITPHNIRERNLFSEDLGYKIWPINYRTLVLPGSTITPRTGSIYIVIDFTGQFKDVIVRTFEKNHIRCRRARKVSPALDTNGLFSRTLGKPTRYGYICQDIFFDYDYLSHVSQEAVFQANIKLRFPKFHVGAPFYI</sequence>